<reference evidence="2 3" key="1">
    <citation type="submission" date="2023-07" db="EMBL/GenBank/DDBJ databases">
        <title>Genomic Encyclopedia of Type Strains, Phase IV (KMG-IV): sequencing the most valuable type-strain genomes for metagenomic binning, comparative biology and taxonomic classification.</title>
        <authorList>
            <person name="Goeker M."/>
        </authorList>
    </citation>
    <scope>NUCLEOTIDE SEQUENCE [LARGE SCALE GENOMIC DNA]</scope>
    <source>
        <strain evidence="2 3">DSM 4006</strain>
    </source>
</reference>
<dbReference type="InterPro" id="IPR011322">
    <property type="entry name" value="N-reg_PII-like_a/b"/>
</dbReference>
<proteinExistence type="inferred from homology"/>
<dbReference type="InterPro" id="IPR015867">
    <property type="entry name" value="N-reg_PII/ATP_PRibTrfase_C"/>
</dbReference>
<gene>
    <name evidence="2" type="ORF">J2S03_001940</name>
</gene>
<dbReference type="EMBL" id="JAUSTP010000014">
    <property type="protein sequence ID" value="MDQ0190077.1"/>
    <property type="molecule type" value="Genomic_DNA"/>
</dbReference>
<dbReference type="InterPro" id="IPR003793">
    <property type="entry name" value="UPF0166"/>
</dbReference>
<dbReference type="PANTHER" id="PTHR35983:SF1">
    <property type="entry name" value="UPF0166 PROTEIN TM_0021"/>
    <property type="match status" value="1"/>
</dbReference>
<evidence type="ECO:0000313" key="3">
    <source>
        <dbReference type="Proteomes" id="UP001232973"/>
    </source>
</evidence>
<protein>
    <submittedName>
        <fullName evidence="2">PII-like signaling protein</fullName>
    </submittedName>
</protein>
<dbReference type="PANTHER" id="PTHR35983">
    <property type="entry name" value="UPF0166 PROTEIN TM_0021"/>
    <property type="match status" value="1"/>
</dbReference>
<organism evidence="2 3">
    <name type="scientific">Alicyclobacillus cycloheptanicus</name>
    <dbReference type="NCBI Taxonomy" id="1457"/>
    <lineage>
        <taxon>Bacteria</taxon>
        <taxon>Bacillati</taxon>
        <taxon>Bacillota</taxon>
        <taxon>Bacilli</taxon>
        <taxon>Bacillales</taxon>
        <taxon>Alicyclobacillaceae</taxon>
        <taxon>Alicyclobacillus</taxon>
    </lineage>
</organism>
<keyword evidence="3" id="KW-1185">Reference proteome</keyword>
<evidence type="ECO:0000313" key="2">
    <source>
        <dbReference type="EMBL" id="MDQ0190077.1"/>
    </source>
</evidence>
<accession>A0ABT9XIE0</accession>
<comment type="caution">
    <text evidence="2">The sequence shown here is derived from an EMBL/GenBank/DDBJ whole genome shotgun (WGS) entry which is preliminary data.</text>
</comment>
<dbReference type="Pfam" id="PF02641">
    <property type="entry name" value="DUF190"/>
    <property type="match status" value="2"/>
</dbReference>
<dbReference type="Gene3D" id="3.30.70.120">
    <property type="match status" value="2"/>
</dbReference>
<dbReference type="Proteomes" id="UP001232973">
    <property type="component" value="Unassembled WGS sequence"/>
</dbReference>
<comment type="similarity">
    <text evidence="1">Belongs to the UPF0166 family.</text>
</comment>
<sequence length="244" mass="27044">MSVTANERVPQTRVSVKIGIWNGARTVKGGQLLYQRLLTDAVTLGMGGGTVWAQVEGSQRRRVWRTVQSEIGSNELPLWMEFLEAGTALTPFLETARARVGDQGVIVCETVQVWNMPALRGEARGRQEGDRLSTMSRQAAKAGVQLQIYTLEGSKVAGKPVYQAAAEYLRAKEVMWISTSRGMAGFGAERRIHRPGWFVRREDIPIILTAVDVKERLEPHIPELISLLGDQAVVSTRAVDWVHP</sequence>
<name>A0ABT9XIE0_9BACL</name>
<dbReference type="SUPFAM" id="SSF54913">
    <property type="entry name" value="GlnB-like"/>
    <property type="match status" value="2"/>
</dbReference>
<evidence type="ECO:0000256" key="1">
    <source>
        <dbReference type="ARBA" id="ARBA00010554"/>
    </source>
</evidence>